<dbReference type="GO" id="GO:0020037">
    <property type="term" value="F:heme binding"/>
    <property type="evidence" value="ECO:0007669"/>
    <property type="project" value="InterPro"/>
</dbReference>
<dbReference type="EMBL" id="QGGV01000011">
    <property type="protein sequence ID" value="PWK54656.1"/>
    <property type="molecule type" value="Genomic_DNA"/>
</dbReference>
<keyword evidence="2 4" id="KW-0479">Metal-binding</keyword>
<organism evidence="7 8">
    <name type="scientific">Silicimonas algicola</name>
    <dbReference type="NCBI Taxonomy" id="1826607"/>
    <lineage>
        <taxon>Bacteria</taxon>
        <taxon>Pseudomonadati</taxon>
        <taxon>Pseudomonadota</taxon>
        <taxon>Alphaproteobacteria</taxon>
        <taxon>Rhodobacterales</taxon>
        <taxon>Paracoccaceae</taxon>
    </lineage>
</organism>
<gene>
    <name evidence="7" type="ORF">C8D95_11191</name>
</gene>
<evidence type="ECO:0000259" key="6">
    <source>
        <dbReference type="PROSITE" id="PS51007"/>
    </source>
</evidence>
<evidence type="ECO:0000256" key="2">
    <source>
        <dbReference type="ARBA" id="ARBA00022723"/>
    </source>
</evidence>
<feature type="domain" description="Cytochrome c" evidence="6">
    <location>
        <begin position="44"/>
        <end position="154"/>
    </location>
</feature>
<feature type="chain" id="PRO_5016367084" evidence="5">
    <location>
        <begin position="21"/>
        <end position="155"/>
    </location>
</feature>
<evidence type="ECO:0000256" key="3">
    <source>
        <dbReference type="ARBA" id="ARBA00023004"/>
    </source>
</evidence>
<dbReference type="RefSeq" id="WP_109760758.1">
    <property type="nucleotide sequence ID" value="NZ_CP034588.1"/>
</dbReference>
<reference evidence="7 8" key="1">
    <citation type="submission" date="2018-05" db="EMBL/GenBank/DDBJ databases">
        <title>Genomic Encyclopedia of Type Strains, Phase IV (KMG-IV): sequencing the most valuable type-strain genomes for metagenomic binning, comparative biology and taxonomic classification.</title>
        <authorList>
            <person name="Goeker M."/>
        </authorList>
    </citation>
    <scope>NUCLEOTIDE SEQUENCE [LARGE SCALE GENOMIC DNA]</scope>
    <source>
        <strain evidence="7 8">DSM 103371</strain>
    </source>
</reference>
<evidence type="ECO:0000313" key="7">
    <source>
        <dbReference type="EMBL" id="PWK54656.1"/>
    </source>
</evidence>
<keyword evidence="8" id="KW-1185">Reference proteome</keyword>
<dbReference type="PROSITE" id="PS51007">
    <property type="entry name" value="CYTC"/>
    <property type="match status" value="1"/>
</dbReference>
<keyword evidence="5" id="KW-0732">Signal</keyword>
<dbReference type="AlphaFoldDB" id="A0A316G411"/>
<dbReference type="InterPro" id="IPR030999">
    <property type="entry name" value="Thiosulf_SoxX"/>
</dbReference>
<dbReference type="InterPro" id="IPR036909">
    <property type="entry name" value="Cyt_c-like_dom_sf"/>
</dbReference>
<keyword evidence="3 4" id="KW-0408">Iron</keyword>
<dbReference type="KEGG" id="salo:EF888_14365"/>
<dbReference type="Proteomes" id="UP000245390">
    <property type="component" value="Unassembled WGS sequence"/>
</dbReference>
<name>A0A316G411_9RHOB</name>
<sequence length="155" mass="16364">MKRTCVILAVTALGAGSAFAQAIAPGEVAYEDGAVSASLTGAPGDPAEGRKVMNRGAGNCVACHQVTDLTEYPFQGEVGPTLDGVADRWDEAQLRGIVANAKMMFPDTMMPSFYKVDGFIRPGDGYTGKAATEIHPLLTPEQIENVVAYLLTLKE</sequence>
<dbReference type="GO" id="GO:0046872">
    <property type="term" value="F:metal ion binding"/>
    <property type="evidence" value="ECO:0007669"/>
    <property type="project" value="UniProtKB-KW"/>
</dbReference>
<evidence type="ECO:0000256" key="5">
    <source>
        <dbReference type="SAM" id="SignalP"/>
    </source>
</evidence>
<dbReference type="Pfam" id="PF00034">
    <property type="entry name" value="Cytochrom_C"/>
    <property type="match status" value="1"/>
</dbReference>
<keyword evidence="1 4" id="KW-0349">Heme</keyword>
<dbReference type="Gene3D" id="1.10.760.10">
    <property type="entry name" value="Cytochrome c-like domain"/>
    <property type="match status" value="1"/>
</dbReference>
<proteinExistence type="predicted"/>
<dbReference type="NCBIfam" id="TIGR04485">
    <property type="entry name" value="thiosulf_SoxX"/>
    <property type="match status" value="1"/>
</dbReference>
<evidence type="ECO:0000313" key="8">
    <source>
        <dbReference type="Proteomes" id="UP000245390"/>
    </source>
</evidence>
<evidence type="ECO:0000256" key="4">
    <source>
        <dbReference type="PROSITE-ProRule" id="PRU00433"/>
    </source>
</evidence>
<protein>
    <submittedName>
        <fullName evidence="7">Monoheme cytochrome SoxX (Sulfur oxidation)</fullName>
    </submittedName>
</protein>
<dbReference type="SUPFAM" id="SSF46626">
    <property type="entry name" value="Cytochrome c"/>
    <property type="match status" value="1"/>
</dbReference>
<dbReference type="GO" id="GO:0009055">
    <property type="term" value="F:electron transfer activity"/>
    <property type="evidence" value="ECO:0007669"/>
    <property type="project" value="InterPro"/>
</dbReference>
<evidence type="ECO:0000256" key="1">
    <source>
        <dbReference type="ARBA" id="ARBA00022617"/>
    </source>
</evidence>
<dbReference type="OrthoDB" id="9793634at2"/>
<accession>A0A316G411</accession>
<feature type="signal peptide" evidence="5">
    <location>
        <begin position="1"/>
        <end position="20"/>
    </location>
</feature>
<dbReference type="InterPro" id="IPR009056">
    <property type="entry name" value="Cyt_c-like_dom"/>
</dbReference>
<comment type="caution">
    <text evidence="7">The sequence shown here is derived from an EMBL/GenBank/DDBJ whole genome shotgun (WGS) entry which is preliminary data.</text>
</comment>